<name>A0A383S2U8_9ACTN</name>
<dbReference type="PANTHER" id="PTHR31528:SF15">
    <property type="entry name" value="RIBOFLAVIN-BINDING PROTEIN RIBY"/>
    <property type="match status" value="1"/>
</dbReference>
<reference evidence="5" key="1">
    <citation type="submission" date="2018-08" db="EMBL/GenBank/DDBJ databases">
        <authorList>
            <person name="Hornung B."/>
        </authorList>
    </citation>
    <scope>NUCLEOTIDE SEQUENCE [LARGE SCALE GENOMIC DNA]</scope>
</reference>
<dbReference type="Proteomes" id="UP000263928">
    <property type="component" value="Unassembled WGS sequence"/>
</dbReference>
<dbReference type="InterPro" id="IPR027939">
    <property type="entry name" value="NMT1/THI5"/>
</dbReference>
<feature type="signal peptide" evidence="1">
    <location>
        <begin position="1"/>
        <end position="25"/>
    </location>
</feature>
<evidence type="ECO:0000313" key="3">
    <source>
        <dbReference type="EMBL" id="RLP06452.1"/>
    </source>
</evidence>
<dbReference type="SUPFAM" id="SSF53850">
    <property type="entry name" value="Periplasmic binding protein-like II"/>
    <property type="match status" value="1"/>
</dbReference>
<reference evidence="4" key="2">
    <citation type="submission" date="2018-08" db="EMBL/GenBank/DDBJ databases">
        <authorList>
            <person name="Ferrada E.E."/>
            <person name="Latorre B.A."/>
        </authorList>
    </citation>
    <scope>NUCLEOTIDE SEQUENCE [LARGE SCALE GENOMIC DNA]</scope>
    <source>
        <strain evidence="4">Propionibacterium_australiense1</strain>
    </source>
</reference>
<gene>
    <name evidence="3" type="ORF">D7U36_12770</name>
    <name evidence="4" type="ORF">PROPAUS_0201</name>
</gene>
<dbReference type="RefSeq" id="WP_119160691.1">
    <property type="nucleotide sequence ID" value="NZ_LR134442.1"/>
</dbReference>
<dbReference type="Pfam" id="PF09084">
    <property type="entry name" value="NMT1"/>
    <property type="match status" value="1"/>
</dbReference>
<dbReference type="PANTHER" id="PTHR31528">
    <property type="entry name" value="4-AMINO-5-HYDROXYMETHYL-2-METHYLPYRIMIDINE PHOSPHATE SYNTHASE THI11-RELATED"/>
    <property type="match status" value="1"/>
</dbReference>
<dbReference type="OrthoDB" id="174578at2"/>
<sequence>MTHSRFRRLWQALLLAMGLTLVVSACSGSESPGSGASDGDEIVVGLTYTADIQFSPFYVAAEKGYFTDEGLTVTLRHHGTSEPLLGALQSGDEDVVYAGGDEMMVNRAQGVDVVDFATIYQSYPGELIVPADSAIGSLADLKGHSIGVPGEFGETWYTLLALLDEAGLSRDDVDIQSIGFTQQSALMTGKVDAVVGFANNDAVQFRQAGFEIREIAPSEGTPLVGLGLGATASTLSERRDDLTGLLNALERAADDCASNPDEAVELSARYITTLTDDEQRAKARATLEATNALYGDDFGKQDSDSWAAMSAFLMEKGITAEAVDPDQAHVTLS</sequence>
<evidence type="ECO:0000256" key="1">
    <source>
        <dbReference type="SAM" id="SignalP"/>
    </source>
</evidence>
<organism evidence="4 5">
    <name type="scientific">Propionibacterium australiense</name>
    <dbReference type="NCBI Taxonomy" id="119981"/>
    <lineage>
        <taxon>Bacteria</taxon>
        <taxon>Bacillati</taxon>
        <taxon>Actinomycetota</taxon>
        <taxon>Actinomycetes</taxon>
        <taxon>Propionibacteriales</taxon>
        <taxon>Propionibacteriaceae</taxon>
        <taxon>Propionibacterium</taxon>
    </lineage>
</organism>
<dbReference type="Gene3D" id="3.40.190.10">
    <property type="entry name" value="Periplasmic binding protein-like II"/>
    <property type="match status" value="2"/>
</dbReference>
<dbReference type="EMBL" id="UNQJ01000001">
    <property type="protein sequence ID" value="SYZ32325.1"/>
    <property type="molecule type" value="Genomic_DNA"/>
</dbReference>
<evidence type="ECO:0000313" key="6">
    <source>
        <dbReference type="Proteomes" id="UP000279336"/>
    </source>
</evidence>
<dbReference type="InterPro" id="IPR015168">
    <property type="entry name" value="SsuA/THI5"/>
</dbReference>
<evidence type="ECO:0000259" key="2">
    <source>
        <dbReference type="Pfam" id="PF09084"/>
    </source>
</evidence>
<protein>
    <submittedName>
        <fullName evidence="3">ABC transporter substrate-binding protein</fullName>
    </submittedName>
    <submittedName>
        <fullName evidence="4">SsuA/THI5-like</fullName>
    </submittedName>
</protein>
<dbReference type="AlphaFoldDB" id="A0A383S2U8"/>
<evidence type="ECO:0000313" key="4">
    <source>
        <dbReference type="EMBL" id="SYZ32325.1"/>
    </source>
</evidence>
<dbReference type="PROSITE" id="PS51257">
    <property type="entry name" value="PROKAR_LIPOPROTEIN"/>
    <property type="match status" value="1"/>
</dbReference>
<keyword evidence="5" id="KW-1185">Reference proteome</keyword>
<reference evidence="3 6" key="3">
    <citation type="submission" date="2018-10" db="EMBL/GenBank/DDBJ databases">
        <title>Propionibacterium australiense Genome Sequencing and Assembly.</title>
        <authorList>
            <person name="Bernier A.-M."/>
            <person name="Bernard K."/>
        </authorList>
    </citation>
    <scope>NUCLEOTIDE SEQUENCE [LARGE SCALE GENOMIC DNA]</scope>
    <source>
        <strain evidence="3 6">NML98A078</strain>
    </source>
</reference>
<evidence type="ECO:0000313" key="5">
    <source>
        <dbReference type="Proteomes" id="UP000263928"/>
    </source>
</evidence>
<keyword evidence="1" id="KW-0732">Signal</keyword>
<dbReference type="EMBL" id="RCIW01000026">
    <property type="protein sequence ID" value="RLP06452.1"/>
    <property type="molecule type" value="Genomic_DNA"/>
</dbReference>
<dbReference type="GO" id="GO:0009228">
    <property type="term" value="P:thiamine biosynthetic process"/>
    <property type="evidence" value="ECO:0007669"/>
    <property type="project" value="InterPro"/>
</dbReference>
<accession>A0A383S2U8</accession>
<feature type="chain" id="PRO_5038230963" evidence="1">
    <location>
        <begin position="26"/>
        <end position="333"/>
    </location>
</feature>
<proteinExistence type="predicted"/>
<feature type="domain" description="SsuA/THI5-like" evidence="2">
    <location>
        <begin position="53"/>
        <end position="263"/>
    </location>
</feature>
<dbReference type="Proteomes" id="UP000279336">
    <property type="component" value="Unassembled WGS sequence"/>
</dbReference>